<organism evidence="2 3">
    <name type="scientific">Bifidobacterium longum subsp. suis</name>
    <dbReference type="NCBI Taxonomy" id="1695"/>
    <lineage>
        <taxon>Bacteria</taxon>
        <taxon>Bacillati</taxon>
        <taxon>Actinomycetota</taxon>
        <taxon>Actinomycetes</taxon>
        <taxon>Bifidobacteriales</taxon>
        <taxon>Bifidobacteriaceae</taxon>
        <taxon>Bifidobacterium</taxon>
    </lineage>
</organism>
<comment type="caution">
    <text evidence="2">The sequence shown here is derived from an EMBL/GenBank/DDBJ whole genome shotgun (WGS) entry which is preliminary data.</text>
</comment>
<evidence type="ECO:0000313" key="3">
    <source>
        <dbReference type="Proteomes" id="UP000029024"/>
    </source>
</evidence>
<sequence length="56" mass="6420">MLVVPRRSPAQTAMVRRNAERPKRTQAGERSMKQLGKDRVVCRTVIRNSLNDEEIA</sequence>
<evidence type="ECO:0000313" key="2">
    <source>
        <dbReference type="EMBL" id="KFI72956.1"/>
    </source>
</evidence>
<proteinExistence type="predicted"/>
<accession>A0A087BPK6</accession>
<dbReference type="Proteomes" id="UP000029024">
    <property type="component" value="Unassembled WGS sequence"/>
</dbReference>
<dbReference type="EMBL" id="JGZA01000004">
    <property type="protein sequence ID" value="KFI72956.1"/>
    <property type="molecule type" value="Genomic_DNA"/>
</dbReference>
<feature type="region of interest" description="Disordered" evidence="1">
    <location>
        <begin position="1"/>
        <end position="35"/>
    </location>
</feature>
<protein>
    <submittedName>
        <fullName evidence="2">Uncharacterized protein</fullName>
    </submittedName>
</protein>
<name>A0A087BPK6_BIFLN</name>
<feature type="compositionally biased region" description="Basic and acidic residues" evidence="1">
    <location>
        <begin position="17"/>
        <end position="35"/>
    </location>
</feature>
<evidence type="ECO:0000256" key="1">
    <source>
        <dbReference type="SAM" id="MobiDB-lite"/>
    </source>
</evidence>
<gene>
    <name evidence="2" type="ORF">BLSS_0793</name>
</gene>
<reference evidence="2 3" key="1">
    <citation type="submission" date="2014-03" db="EMBL/GenBank/DDBJ databases">
        <title>Genomics of Bifidobacteria.</title>
        <authorList>
            <person name="Ventura M."/>
            <person name="Milani C."/>
            <person name="Lugli G.A."/>
        </authorList>
    </citation>
    <scope>NUCLEOTIDE SEQUENCE [LARGE SCALE GENOMIC DNA]</scope>
    <source>
        <strain evidence="2 3">LMG 21814</strain>
    </source>
</reference>
<dbReference type="AlphaFoldDB" id="A0A087BPK6"/>